<gene>
    <name evidence="1" type="ORF">C8D90_101288</name>
</gene>
<dbReference type="RefSeq" id="WP_115456635.1">
    <property type="nucleotide sequence ID" value="NZ_QRAP01000001.1"/>
</dbReference>
<name>A0A370R342_9GAMM</name>
<protein>
    <submittedName>
        <fullName evidence="1">Uncharacterized protein</fullName>
    </submittedName>
</protein>
<dbReference type="AlphaFoldDB" id="A0A370R342"/>
<accession>A0A370R342</accession>
<reference evidence="1 2" key="1">
    <citation type="submission" date="2018-07" db="EMBL/GenBank/DDBJ databases">
        <title>Genomic Encyclopedia of Type Strains, Phase IV (KMG-IV): sequencing the most valuable type-strain genomes for metagenomic binning, comparative biology and taxonomic classification.</title>
        <authorList>
            <person name="Goeker M."/>
        </authorList>
    </citation>
    <scope>NUCLEOTIDE SEQUENCE [LARGE SCALE GENOMIC DNA]</scope>
    <source>
        <strain evidence="1 2">DSM 103736</strain>
    </source>
</reference>
<dbReference type="InterPro" id="IPR021326">
    <property type="entry name" value="DUF2931"/>
</dbReference>
<proteinExistence type="predicted"/>
<dbReference type="PROSITE" id="PS51257">
    <property type="entry name" value="PROKAR_LIPOPROTEIN"/>
    <property type="match status" value="1"/>
</dbReference>
<organism evidence="1 2">
    <name type="scientific">Enterobacillus tribolii</name>
    <dbReference type="NCBI Taxonomy" id="1487935"/>
    <lineage>
        <taxon>Bacteria</taxon>
        <taxon>Pseudomonadati</taxon>
        <taxon>Pseudomonadota</taxon>
        <taxon>Gammaproteobacteria</taxon>
        <taxon>Enterobacterales</taxon>
        <taxon>Hafniaceae</taxon>
        <taxon>Enterobacillus</taxon>
    </lineage>
</organism>
<evidence type="ECO:0000313" key="1">
    <source>
        <dbReference type="EMBL" id="RDK96852.1"/>
    </source>
</evidence>
<dbReference type="Proteomes" id="UP000254848">
    <property type="component" value="Unassembled WGS sequence"/>
</dbReference>
<dbReference type="Pfam" id="PF11153">
    <property type="entry name" value="DUF2931"/>
    <property type="match status" value="1"/>
</dbReference>
<dbReference type="EMBL" id="QRAP01000001">
    <property type="protein sequence ID" value="RDK96852.1"/>
    <property type="molecule type" value="Genomic_DNA"/>
</dbReference>
<keyword evidence="2" id="KW-1185">Reference proteome</keyword>
<evidence type="ECO:0000313" key="2">
    <source>
        <dbReference type="Proteomes" id="UP000254848"/>
    </source>
</evidence>
<comment type="caution">
    <text evidence="1">The sequence shown here is derived from an EMBL/GenBank/DDBJ whole genome shotgun (WGS) entry which is preliminary data.</text>
</comment>
<sequence length="167" mass="18204">MDVKKALLVAGCLLLSACAGKKEEGWGLGFVREGMLQAQVTKMQIITDRHEFISVFSSAKIGQDGSRRINVYNDAPSVITFCWQSGQQATSHETVMTLTPEITQQIRKMQSGFSARRPMILVSLGSDGFAKAWLTSGKVDPDARLIFQGTAQKDEKLSFCATSAPEA</sequence>